<feature type="chain" id="PRO_5012665803" description="Rap1a immunity protein domain-containing protein" evidence="1">
    <location>
        <begin position="18"/>
        <end position="128"/>
    </location>
</feature>
<name>A0A1Y0EHP0_9RHOB</name>
<sequence>MKRLIAVLAIMPTIGFAETVSGNDLYSACTATGDVVDLRYGYCIGYIGGAFEGIKLGAGAIMFQAMREGTAAEVDQASNELLGICVPETVERGQIVDVAIQYMAKNPQIRHESARGLLLQSMQEAFPC</sequence>
<dbReference type="RefSeq" id="WP_087211800.1">
    <property type="nucleotide sequence ID" value="NZ_CP021431.1"/>
</dbReference>
<dbReference type="Gene3D" id="1.10.890.40">
    <property type="match status" value="1"/>
</dbReference>
<reference evidence="3 4" key="1">
    <citation type="submission" date="2017-05" db="EMBL/GenBank/DDBJ databases">
        <title>Genome Sequence of Loktanella vestfoldensis Strain SMR4r Isolated from a Culture of the Diatom Skeletonema marinoi.</title>
        <authorList>
            <person name="Topel M."/>
            <person name="Pinder M.I.M."/>
            <person name="Johansson O.N."/>
            <person name="Kourtchenko O."/>
            <person name="Godhe A."/>
            <person name="Clarke A.K."/>
        </authorList>
    </citation>
    <scope>NUCLEOTIDE SEQUENCE [LARGE SCALE GENOMIC DNA]</scope>
    <source>
        <strain evidence="3 4">SMR4r</strain>
    </source>
</reference>
<keyword evidence="1" id="KW-0732">Signal</keyword>
<dbReference type="InterPro" id="IPR041238">
    <property type="entry name" value="Rap1a"/>
</dbReference>
<dbReference type="KEGG" id="lvs:LOKVESSMR4R_03692"/>
<organism evidence="3 4">
    <name type="scientific">Yoonia vestfoldensis</name>
    <dbReference type="NCBI Taxonomy" id="245188"/>
    <lineage>
        <taxon>Bacteria</taxon>
        <taxon>Pseudomonadati</taxon>
        <taxon>Pseudomonadota</taxon>
        <taxon>Alphaproteobacteria</taxon>
        <taxon>Rhodobacterales</taxon>
        <taxon>Paracoccaceae</taxon>
        <taxon>Yoonia</taxon>
    </lineage>
</organism>
<keyword evidence="4" id="KW-1185">Reference proteome</keyword>
<protein>
    <recommendedName>
        <fullName evidence="2">Rap1a immunity protein domain-containing protein</fullName>
    </recommendedName>
</protein>
<accession>A0A1Y0EHP0</accession>
<proteinExistence type="predicted"/>
<evidence type="ECO:0000259" key="2">
    <source>
        <dbReference type="Pfam" id="PF18602"/>
    </source>
</evidence>
<dbReference type="AlphaFoldDB" id="A0A1Y0EHP0"/>
<feature type="domain" description="Rap1a immunity protein" evidence="2">
    <location>
        <begin position="21"/>
        <end position="128"/>
    </location>
</feature>
<evidence type="ECO:0000256" key="1">
    <source>
        <dbReference type="SAM" id="SignalP"/>
    </source>
</evidence>
<dbReference type="EMBL" id="CP021431">
    <property type="protein sequence ID" value="ARU02958.1"/>
    <property type="molecule type" value="Genomic_DNA"/>
</dbReference>
<dbReference type="Pfam" id="PF18602">
    <property type="entry name" value="Rap1a"/>
    <property type="match status" value="1"/>
</dbReference>
<feature type="signal peptide" evidence="1">
    <location>
        <begin position="1"/>
        <end position="17"/>
    </location>
</feature>
<evidence type="ECO:0000313" key="3">
    <source>
        <dbReference type="EMBL" id="ARU02958.1"/>
    </source>
</evidence>
<gene>
    <name evidence="3" type="ORF">LOKVESSMR4R_03692</name>
</gene>
<dbReference type="Proteomes" id="UP000195273">
    <property type="component" value="Chromosome"/>
</dbReference>
<dbReference type="OrthoDB" id="8266144at2"/>
<evidence type="ECO:0000313" key="4">
    <source>
        <dbReference type="Proteomes" id="UP000195273"/>
    </source>
</evidence>